<evidence type="ECO:0000256" key="2">
    <source>
        <dbReference type="ARBA" id="ARBA00034617"/>
    </source>
</evidence>
<dbReference type="SUPFAM" id="SSF52540">
    <property type="entry name" value="P-loop containing nucleoside triphosphate hydrolases"/>
    <property type="match status" value="1"/>
</dbReference>
<evidence type="ECO:0000259" key="5">
    <source>
        <dbReference type="PROSITE" id="PS51194"/>
    </source>
</evidence>
<dbReference type="GO" id="GO:0005737">
    <property type="term" value="C:cytoplasm"/>
    <property type="evidence" value="ECO:0007669"/>
    <property type="project" value="TreeGrafter"/>
</dbReference>
<comment type="caution">
    <text evidence="6">The sequence shown here is derived from an EMBL/GenBank/DDBJ whole genome shotgun (WGS) entry which is preliminary data.</text>
</comment>
<evidence type="ECO:0000256" key="1">
    <source>
        <dbReference type="ARBA" id="ARBA00005446"/>
    </source>
</evidence>
<protein>
    <recommendedName>
        <fullName evidence="3">DNA 3'-5' helicase</fullName>
        <ecNumber evidence="3">5.6.2.4</ecNumber>
    </recommendedName>
</protein>
<name>A0A9P9GEG3_FUSSL</name>
<feature type="domain" description="Helicase C-terminal" evidence="5">
    <location>
        <begin position="77"/>
        <end position="218"/>
    </location>
</feature>
<reference evidence="6" key="1">
    <citation type="journal article" date="2021" name="Nat. Commun.">
        <title>Genetic determinants of endophytism in the Arabidopsis root mycobiome.</title>
        <authorList>
            <person name="Mesny F."/>
            <person name="Miyauchi S."/>
            <person name="Thiergart T."/>
            <person name="Pickel B."/>
            <person name="Atanasova L."/>
            <person name="Karlsson M."/>
            <person name="Huettel B."/>
            <person name="Barry K.W."/>
            <person name="Haridas S."/>
            <person name="Chen C."/>
            <person name="Bauer D."/>
            <person name="Andreopoulos W."/>
            <person name="Pangilinan J."/>
            <person name="LaButti K."/>
            <person name="Riley R."/>
            <person name="Lipzen A."/>
            <person name="Clum A."/>
            <person name="Drula E."/>
            <person name="Henrissat B."/>
            <person name="Kohler A."/>
            <person name="Grigoriev I.V."/>
            <person name="Martin F.M."/>
            <person name="Hacquard S."/>
        </authorList>
    </citation>
    <scope>NUCLEOTIDE SEQUENCE</scope>
    <source>
        <strain evidence="6">FSSC 5 MPI-SDFR-AT-0091</strain>
    </source>
</reference>
<dbReference type="OrthoDB" id="5075206at2759"/>
<evidence type="ECO:0000256" key="4">
    <source>
        <dbReference type="SAM" id="MobiDB-lite"/>
    </source>
</evidence>
<feature type="region of interest" description="Disordered" evidence="4">
    <location>
        <begin position="258"/>
        <end position="287"/>
    </location>
</feature>
<organism evidence="6 7">
    <name type="scientific">Fusarium solani</name>
    <name type="common">Filamentous fungus</name>
    <dbReference type="NCBI Taxonomy" id="169388"/>
    <lineage>
        <taxon>Eukaryota</taxon>
        <taxon>Fungi</taxon>
        <taxon>Dikarya</taxon>
        <taxon>Ascomycota</taxon>
        <taxon>Pezizomycotina</taxon>
        <taxon>Sordariomycetes</taxon>
        <taxon>Hypocreomycetidae</taxon>
        <taxon>Hypocreales</taxon>
        <taxon>Nectriaceae</taxon>
        <taxon>Fusarium</taxon>
        <taxon>Fusarium solani species complex</taxon>
    </lineage>
</organism>
<dbReference type="Proteomes" id="UP000736672">
    <property type="component" value="Unassembled WGS sequence"/>
</dbReference>
<dbReference type="GO" id="GO:0043138">
    <property type="term" value="F:3'-5' DNA helicase activity"/>
    <property type="evidence" value="ECO:0007669"/>
    <property type="project" value="UniProtKB-EC"/>
</dbReference>
<dbReference type="Pfam" id="PF00271">
    <property type="entry name" value="Helicase_C"/>
    <property type="match status" value="1"/>
</dbReference>
<dbReference type="InterPro" id="IPR001650">
    <property type="entry name" value="Helicase_C-like"/>
</dbReference>
<gene>
    <name evidence="6" type="ORF">B0J15DRAFT_453545</name>
</gene>
<dbReference type="GO" id="GO:0005694">
    <property type="term" value="C:chromosome"/>
    <property type="evidence" value="ECO:0007669"/>
    <property type="project" value="TreeGrafter"/>
</dbReference>
<dbReference type="GO" id="GO:0016787">
    <property type="term" value="F:hydrolase activity"/>
    <property type="evidence" value="ECO:0007669"/>
    <property type="project" value="UniProtKB-KW"/>
</dbReference>
<feature type="compositionally biased region" description="Pro residues" evidence="4">
    <location>
        <begin position="269"/>
        <end position="281"/>
    </location>
</feature>
<dbReference type="EC" id="5.6.2.4" evidence="3"/>
<dbReference type="PANTHER" id="PTHR13710:SF154">
    <property type="entry name" value="RECQ HELICASE, PUTATIVE (AFU_ORTHOLOGUE AFUA_6G14720)-RELATED"/>
    <property type="match status" value="1"/>
</dbReference>
<dbReference type="AlphaFoldDB" id="A0A9P9GEG3"/>
<sequence>MAILAWHLRQIRTQTVWLTATLPPVYFDVFVSHNKLVRPRMVRESTNRANLRYLVQRQSGPGSVAERVLGAVRDCCEREDMFDRARDRIIVYCPTKNMVDEVARKLGCQSYTGEIVSEEEKGAVIDRWIHGHEEDKWPVIVATSALGPGFDYAHVRFVIHAGPPSIMTDFSQESGRAGRDGKVAESIILLSAAWQPRLEGEPLSEDEESMQLYLTQQHCCRGVMSQFLDSLDDWRWCMAGDELCGVCPGYHSERRPSGIKLSLSGTKPPSSPPIDLPPPSLSPRGEDEVRDGVGLVRQGMTFTGPAEVLRQDHVRGEALRRYERDLEVMEGCCLYCRVECMPWEHRAGSCSRRHDWIRAKKKALADCKGRKVEWMDRFSVCWRCYQPQEVCREADTAVQGAGECRYRDMIMPVCFGAFTRPDSSRWFEKHFGRSFKTVEEYMIWLGKAASLDGTRCVQANRVAAIILGELG</sequence>
<dbReference type="SMART" id="SM00490">
    <property type="entry name" value="HELICc"/>
    <property type="match status" value="1"/>
</dbReference>
<accession>A0A9P9GEG3</accession>
<dbReference type="EMBL" id="JAGTJS010000022">
    <property type="protein sequence ID" value="KAH7238030.1"/>
    <property type="molecule type" value="Genomic_DNA"/>
</dbReference>
<dbReference type="PROSITE" id="PS51194">
    <property type="entry name" value="HELICASE_CTER"/>
    <property type="match status" value="1"/>
</dbReference>
<keyword evidence="6" id="KW-0378">Hydrolase</keyword>
<dbReference type="GO" id="GO:0009378">
    <property type="term" value="F:four-way junction helicase activity"/>
    <property type="evidence" value="ECO:0007669"/>
    <property type="project" value="TreeGrafter"/>
</dbReference>
<evidence type="ECO:0000313" key="7">
    <source>
        <dbReference type="Proteomes" id="UP000736672"/>
    </source>
</evidence>
<keyword evidence="7" id="KW-1185">Reference proteome</keyword>
<dbReference type="Gene3D" id="3.40.50.300">
    <property type="entry name" value="P-loop containing nucleotide triphosphate hydrolases"/>
    <property type="match status" value="1"/>
</dbReference>
<evidence type="ECO:0000256" key="3">
    <source>
        <dbReference type="ARBA" id="ARBA00034808"/>
    </source>
</evidence>
<dbReference type="PANTHER" id="PTHR13710">
    <property type="entry name" value="DNA HELICASE RECQ FAMILY MEMBER"/>
    <property type="match status" value="1"/>
</dbReference>
<proteinExistence type="inferred from homology"/>
<dbReference type="InterPro" id="IPR027417">
    <property type="entry name" value="P-loop_NTPase"/>
</dbReference>
<dbReference type="GO" id="GO:0000724">
    <property type="term" value="P:double-strand break repair via homologous recombination"/>
    <property type="evidence" value="ECO:0007669"/>
    <property type="project" value="TreeGrafter"/>
</dbReference>
<comment type="similarity">
    <text evidence="1">Belongs to the helicase family. RecQ subfamily.</text>
</comment>
<evidence type="ECO:0000313" key="6">
    <source>
        <dbReference type="EMBL" id="KAH7238030.1"/>
    </source>
</evidence>
<comment type="catalytic activity">
    <reaction evidence="2">
        <text>Couples ATP hydrolysis with the unwinding of duplex DNA by translocating in the 3'-5' direction.</text>
        <dbReference type="EC" id="5.6.2.4"/>
    </reaction>
</comment>